<organism evidence="2 4">
    <name type="scientific">Sulfitobacter faviae</name>
    <dbReference type="NCBI Taxonomy" id="1775881"/>
    <lineage>
        <taxon>Bacteria</taxon>
        <taxon>Pseudomonadati</taxon>
        <taxon>Pseudomonadota</taxon>
        <taxon>Alphaproteobacteria</taxon>
        <taxon>Rhodobacterales</taxon>
        <taxon>Roseobacteraceae</taxon>
        <taxon>Sulfitobacter</taxon>
    </lineage>
</organism>
<dbReference type="Pfam" id="PF13770">
    <property type="entry name" value="DUF4169"/>
    <property type="match status" value="1"/>
</dbReference>
<dbReference type="EMBL" id="CP139725">
    <property type="protein sequence ID" value="WPZ20408.1"/>
    <property type="molecule type" value="Genomic_DNA"/>
</dbReference>
<accession>A0AAX3LK08</accession>
<reference evidence="2" key="1">
    <citation type="submission" date="2023-01" db="EMBL/GenBank/DDBJ databases">
        <title>Comparative genomic analysis of cold water coral derived Sulfitobacter faviae: insights into their metabolism and habitat adaptation.</title>
        <authorList>
            <person name="Guo Y."/>
            <person name="Lin S."/>
            <person name="Huang Z."/>
            <person name="Tang K."/>
            <person name="Wang X."/>
        </authorList>
    </citation>
    <scope>NUCLEOTIDE SEQUENCE</scope>
    <source>
        <strain evidence="2">SCSIO W_1865</strain>
    </source>
</reference>
<keyword evidence="5" id="KW-1185">Reference proteome</keyword>
<gene>
    <name evidence="2" type="ORF">PL336_08980</name>
    <name evidence="3" type="ORF">T7987_09385</name>
</gene>
<dbReference type="RefSeq" id="WP_067266677.1">
    <property type="nucleotide sequence ID" value="NZ_CP116419.1"/>
</dbReference>
<name>A0AAX3LK08_9RHOB</name>
<reference evidence="3 5" key="2">
    <citation type="submission" date="2023-11" db="EMBL/GenBank/DDBJ databases">
        <title>From the Deep-Sea to the Surface: Bacterial Genomes Isolated from the Moytirra Hydrothermal Vent Plume.</title>
        <authorList>
            <person name="Major S.R."/>
        </authorList>
    </citation>
    <scope>NUCLEOTIDE SEQUENCE [LARGE SCALE GENOMIC DNA]</scope>
    <source>
        <strain evidence="3 5">OXR-9</strain>
    </source>
</reference>
<evidence type="ECO:0000313" key="3">
    <source>
        <dbReference type="EMBL" id="WPZ20408.1"/>
    </source>
</evidence>
<evidence type="ECO:0000256" key="1">
    <source>
        <dbReference type="SAM" id="MobiDB-lite"/>
    </source>
</evidence>
<feature type="compositionally biased region" description="Basic and acidic residues" evidence="1">
    <location>
        <begin position="13"/>
        <end position="41"/>
    </location>
</feature>
<feature type="region of interest" description="Disordered" evidence="1">
    <location>
        <begin position="1"/>
        <end position="58"/>
    </location>
</feature>
<proteinExistence type="predicted"/>
<dbReference type="AlphaFoldDB" id="A0AAX3LK08"/>
<dbReference type="Proteomes" id="UP001210770">
    <property type="component" value="Chromosome"/>
</dbReference>
<sequence>MSQPINLNKARKARDLAARRAQADENALRFGRSKAEKEAARKSAAQAKATLDAHKRET</sequence>
<evidence type="ECO:0000313" key="4">
    <source>
        <dbReference type="Proteomes" id="UP001210770"/>
    </source>
</evidence>
<evidence type="ECO:0000313" key="5">
    <source>
        <dbReference type="Proteomes" id="UP001326567"/>
    </source>
</evidence>
<dbReference type="InterPro" id="IPR025227">
    <property type="entry name" value="DUF4169"/>
</dbReference>
<dbReference type="Proteomes" id="UP001326567">
    <property type="component" value="Chromosome"/>
</dbReference>
<protein>
    <submittedName>
        <fullName evidence="2">DUF4169 family protein</fullName>
    </submittedName>
</protein>
<dbReference type="EMBL" id="CP116423">
    <property type="protein sequence ID" value="WCE68949.1"/>
    <property type="molecule type" value="Genomic_DNA"/>
</dbReference>
<evidence type="ECO:0000313" key="2">
    <source>
        <dbReference type="EMBL" id="WCE68949.1"/>
    </source>
</evidence>